<evidence type="ECO:0000313" key="2">
    <source>
        <dbReference type="EMBL" id="SHO51999.1"/>
    </source>
</evidence>
<evidence type="ECO:0000256" key="1">
    <source>
        <dbReference type="SAM" id="Phobius"/>
    </source>
</evidence>
<feature type="transmembrane region" description="Helical" evidence="1">
    <location>
        <begin position="143"/>
        <end position="162"/>
    </location>
</feature>
<keyword evidence="1" id="KW-0812">Transmembrane</keyword>
<keyword evidence="1" id="KW-0472">Membrane</keyword>
<organism evidence="2 3">
    <name type="scientific">Anaerocolumna xylanovorans DSM 12503</name>
    <dbReference type="NCBI Taxonomy" id="1121345"/>
    <lineage>
        <taxon>Bacteria</taxon>
        <taxon>Bacillati</taxon>
        <taxon>Bacillota</taxon>
        <taxon>Clostridia</taxon>
        <taxon>Lachnospirales</taxon>
        <taxon>Lachnospiraceae</taxon>
        <taxon>Anaerocolumna</taxon>
    </lineage>
</organism>
<dbReference type="STRING" id="1121345.SAMN02745217_03443"/>
<accession>A0A1M7YHE2</accession>
<reference evidence="2 3" key="1">
    <citation type="submission" date="2016-12" db="EMBL/GenBank/DDBJ databases">
        <authorList>
            <person name="Song W.-J."/>
            <person name="Kurnit D.M."/>
        </authorList>
    </citation>
    <scope>NUCLEOTIDE SEQUENCE [LARGE SCALE GENOMIC DNA]</scope>
    <source>
        <strain evidence="2 3">DSM 12503</strain>
    </source>
</reference>
<evidence type="ECO:0008006" key="4">
    <source>
        <dbReference type="Google" id="ProtNLM"/>
    </source>
</evidence>
<keyword evidence="1" id="KW-1133">Transmembrane helix</keyword>
<feature type="transmembrane region" description="Helical" evidence="1">
    <location>
        <begin position="60"/>
        <end position="80"/>
    </location>
</feature>
<dbReference type="Proteomes" id="UP000184612">
    <property type="component" value="Unassembled WGS sequence"/>
</dbReference>
<keyword evidence="3" id="KW-1185">Reference proteome</keyword>
<proteinExistence type="predicted"/>
<sequence length="183" mass="21496">MRTMDFIVWMLPIIFMLHDFEEIIMAEVWGKRYKKRIDTVWPKNQPFGLNYIKHCHTPTFSIGVEVEFVLFSVISFLSVIFQGYFIWYGAFLGVLIHMVLIHMLICIQFKHYVPGVITSIIFLLPGIWFLYEAGKILQYNAGTVFLACLLGIILMAVIIPLLHKLMGIWSEWLYTYSETKFKD</sequence>
<dbReference type="Pfam" id="PF13787">
    <property type="entry name" value="HXXEE"/>
    <property type="match status" value="1"/>
</dbReference>
<dbReference type="AlphaFoldDB" id="A0A1M7YHE2"/>
<feature type="transmembrane region" description="Helical" evidence="1">
    <location>
        <begin position="112"/>
        <end position="131"/>
    </location>
</feature>
<gene>
    <name evidence="2" type="ORF">SAMN02745217_03443</name>
</gene>
<dbReference type="InterPro" id="IPR025671">
    <property type="entry name" value="HXXEE"/>
</dbReference>
<dbReference type="OrthoDB" id="5195477at2"/>
<protein>
    <recommendedName>
        <fullName evidence="4">HXXEE domain-containing protein</fullName>
    </recommendedName>
</protein>
<feature type="transmembrane region" description="Helical" evidence="1">
    <location>
        <begin position="86"/>
        <end position="105"/>
    </location>
</feature>
<dbReference type="RefSeq" id="WP_073590092.1">
    <property type="nucleotide sequence ID" value="NZ_FRFD01000010.1"/>
</dbReference>
<dbReference type="EMBL" id="FRFD01000010">
    <property type="protein sequence ID" value="SHO51999.1"/>
    <property type="molecule type" value="Genomic_DNA"/>
</dbReference>
<evidence type="ECO:0000313" key="3">
    <source>
        <dbReference type="Proteomes" id="UP000184612"/>
    </source>
</evidence>
<name>A0A1M7YHE2_9FIRM</name>